<dbReference type="InterPro" id="IPR032053">
    <property type="entry name" value="Ribosomal_mS34"/>
</dbReference>
<evidence type="ECO:0000313" key="2">
    <source>
        <dbReference type="Proteomes" id="UP000279833"/>
    </source>
</evidence>
<dbReference type="WBParaSite" id="SCUD_0000710101-mRNA-1">
    <property type="protein sequence ID" value="SCUD_0000710101-mRNA-1"/>
    <property type="gene ID" value="SCUD_0000710101"/>
</dbReference>
<reference evidence="3" key="1">
    <citation type="submission" date="2016-06" db="UniProtKB">
        <authorList>
            <consortium name="WormBaseParasite"/>
        </authorList>
    </citation>
    <scope>IDENTIFICATION</scope>
</reference>
<accession>A0A183JWK6</accession>
<gene>
    <name evidence="1" type="ORF">SCUD_LOCUS7101</name>
</gene>
<dbReference type="Proteomes" id="UP000279833">
    <property type="component" value="Unassembled WGS sequence"/>
</dbReference>
<evidence type="ECO:0000313" key="3">
    <source>
        <dbReference type="WBParaSite" id="SCUD_0000710101-mRNA-1"/>
    </source>
</evidence>
<name>A0A183JWK6_9TREM</name>
<dbReference type="AlphaFoldDB" id="A0A183JWK6"/>
<dbReference type="EMBL" id="UZAK01032249">
    <property type="protein sequence ID" value="VDP24894.1"/>
    <property type="molecule type" value="Genomic_DNA"/>
</dbReference>
<keyword evidence="2" id="KW-1185">Reference proteome</keyword>
<protein>
    <submittedName>
        <fullName evidence="3">28S ribosomal protein S34, mitochondrial</fullName>
    </submittedName>
</protein>
<dbReference type="GO" id="GO:0003735">
    <property type="term" value="F:structural constituent of ribosome"/>
    <property type="evidence" value="ECO:0007669"/>
    <property type="project" value="InterPro"/>
</dbReference>
<dbReference type="STRING" id="6186.A0A183JWK6"/>
<reference evidence="1 2" key="2">
    <citation type="submission" date="2018-11" db="EMBL/GenBank/DDBJ databases">
        <authorList>
            <consortium name="Pathogen Informatics"/>
        </authorList>
    </citation>
    <scope>NUCLEOTIDE SEQUENCE [LARGE SCALE GENOMIC DNA]</scope>
    <source>
        <strain evidence="1">Dakar</strain>
        <strain evidence="2">Dakar, Senegal</strain>
    </source>
</reference>
<dbReference type="GO" id="GO:0005739">
    <property type="term" value="C:mitochondrion"/>
    <property type="evidence" value="ECO:0007669"/>
    <property type="project" value="InterPro"/>
</dbReference>
<organism evidence="3">
    <name type="scientific">Schistosoma curassoni</name>
    <dbReference type="NCBI Taxonomy" id="6186"/>
    <lineage>
        <taxon>Eukaryota</taxon>
        <taxon>Metazoa</taxon>
        <taxon>Spiralia</taxon>
        <taxon>Lophotrochozoa</taxon>
        <taxon>Platyhelminthes</taxon>
        <taxon>Trematoda</taxon>
        <taxon>Digenea</taxon>
        <taxon>Strigeidida</taxon>
        <taxon>Schistosomatoidea</taxon>
        <taxon>Schistosomatidae</taxon>
        <taxon>Schistosoma</taxon>
    </lineage>
</organism>
<proteinExistence type="predicted"/>
<sequence length="272" mass="31179">MPKIEYIGRPSLHFYGKLLSEIAKNLKNRAKGRVVIKETETAEFKEPCYYILKNVVPLMSDKVSHIFNNMLLSMRIAYFSSSNLRPLSDVRCRAWGIRVFRGRNLGYCLLPNTHEPDWRLLSPSEAERLTSMSTKTDLVAPDVLVSCVAQAPPLLTIFLRRKNVLPPQVVEEAEKSTHSLDIQQSMREASGLLLLTPHRYDPTSFKVPIEPTSEEKSRMYPPYEWSAKKGLIIKPNLDRDSYLIRRSDTPGLYWRVHLAKSSKTEQDSETVS</sequence>
<dbReference type="Pfam" id="PF16053">
    <property type="entry name" value="MRP-S34"/>
    <property type="match status" value="1"/>
</dbReference>
<evidence type="ECO:0000313" key="1">
    <source>
        <dbReference type="EMBL" id="VDP24894.1"/>
    </source>
</evidence>